<dbReference type="EMBL" id="JAGJWT010000007">
    <property type="protein sequence ID" value="MBS9340817.1"/>
    <property type="molecule type" value="Genomic_DNA"/>
</dbReference>
<dbReference type="PANTHER" id="PTHR46558">
    <property type="entry name" value="TRACRIPTIONAL REGULATORY PROTEIN-RELATED-RELATED"/>
    <property type="match status" value="1"/>
</dbReference>
<organism evidence="3 4">
    <name type="scientific">Neisseria elongata subsp. nitroreducens</name>
    <dbReference type="NCBI Taxonomy" id="90367"/>
    <lineage>
        <taxon>Bacteria</taxon>
        <taxon>Pseudomonadati</taxon>
        <taxon>Pseudomonadota</taxon>
        <taxon>Betaproteobacteria</taxon>
        <taxon>Neisseriales</taxon>
        <taxon>Neisseriaceae</taxon>
        <taxon>Neisseria</taxon>
    </lineage>
</organism>
<sequence>MNRVRQFRKQKGLSQQELAQLVEVSRQTINLIENQDYNPTLALCIRIAKALDVDLNKLFWEQENEQIEPSSD</sequence>
<name>A0A9X1CT26_NEIEL</name>
<evidence type="ECO:0000256" key="1">
    <source>
        <dbReference type="ARBA" id="ARBA00023125"/>
    </source>
</evidence>
<keyword evidence="1" id="KW-0238">DNA-binding</keyword>
<dbReference type="CDD" id="cd00093">
    <property type="entry name" value="HTH_XRE"/>
    <property type="match status" value="1"/>
</dbReference>
<feature type="domain" description="HTH cro/C1-type" evidence="2">
    <location>
        <begin position="4"/>
        <end position="58"/>
    </location>
</feature>
<dbReference type="PANTHER" id="PTHR46558:SF5">
    <property type="entry name" value="TRANSCRIPTION REGULATOR"/>
    <property type="match status" value="1"/>
</dbReference>
<proteinExistence type="predicted"/>
<evidence type="ECO:0000313" key="3">
    <source>
        <dbReference type="EMBL" id="MBS9340817.1"/>
    </source>
</evidence>
<dbReference type="SUPFAM" id="SSF47413">
    <property type="entry name" value="lambda repressor-like DNA-binding domains"/>
    <property type="match status" value="1"/>
</dbReference>
<dbReference type="GO" id="GO:0003677">
    <property type="term" value="F:DNA binding"/>
    <property type="evidence" value="ECO:0007669"/>
    <property type="project" value="UniProtKB-KW"/>
</dbReference>
<evidence type="ECO:0000259" key="2">
    <source>
        <dbReference type="PROSITE" id="PS50943"/>
    </source>
</evidence>
<reference evidence="3" key="1">
    <citation type="submission" date="2021-04" db="EMBL/GenBank/DDBJ databases">
        <title>Genomic characterization of endocarditis-associated Neisseria elongata subsp. nitroreducens.</title>
        <authorList>
            <person name="Schorner M."/>
            <person name="Passarelli-Araujo H."/>
            <person name="Scheffer M."/>
            <person name="Barazzetti F."/>
            <person name="Martins J."/>
            <person name="Machado H."/>
            <person name="Palmeiro J."/>
            <person name="Bazzo M."/>
        </authorList>
    </citation>
    <scope>NUCLEOTIDE SEQUENCE</scope>
    <source>
        <strain evidence="3">Nel_M001</strain>
    </source>
</reference>
<dbReference type="InterPro" id="IPR010982">
    <property type="entry name" value="Lambda_DNA-bd_dom_sf"/>
</dbReference>
<accession>A0A9X1CT26</accession>
<protein>
    <submittedName>
        <fullName evidence="3">Helix-turn-helix transcriptional regulator</fullName>
    </submittedName>
</protein>
<dbReference type="Gene3D" id="1.10.260.40">
    <property type="entry name" value="lambda repressor-like DNA-binding domains"/>
    <property type="match status" value="1"/>
</dbReference>
<evidence type="ECO:0000313" key="4">
    <source>
        <dbReference type="Proteomes" id="UP000708805"/>
    </source>
</evidence>
<dbReference type="Pfam" id="PF01381">
    <property type="entry name" value="HTH_3"/>
    <property type="match status" value="1"/>
</dbReference>
<dbReference type="InterPro" id="IPR001387">
    <property type="entry name" value="Cro/C1-type_HTH"/>
</dbReference>
<comment type="caution">
    <text evidence="3">The sequence shown here is derived from an EMBL/GenBank/DDBJ whole genome shotgun (WGS) entry which is preliminary data.</text>
</comment>
<dbReference type="AlphaFoldDB" id="A0A9X1CT26"/>
<gene>
    <name evidence="3" type="ORF">J8641_08385</name>
</gene>
<dbReference type="PROSITE" id="PS50943">
    <property type="entry name" value="HTH_CROC1"/>
    <property type="match status" value="1"/>
</dbReference>
<dbReference type="SMART" id="SM00530">
    <property type="entry name" value="HTH_XRE"/>
    <property type="match status" value="1"/>
</dbReference>
<dbReference type="Proteomes" id="UP000708805">
    <property type="component" value="Unassembled WGS sequence"/>
</dbReference>
<dbReference type="RefSeq" id="WP_107885530.1">
    <property type="nucleotide sequence ID" value="NZ_JAGJWT010000007.1"/>
</dbReference>